<protein>
    <submittedName>
        <fullName evidence="1">Uncharacterized protein</fullName>
    </submittedName>
</protein>
<sequence length="74" mass="8230">MISGDNNSLIEVAAAPIPEWMFGIQLSAEIGNISGKHKNIACRDYRIFKKPIDIFLELQMQVGSVLDFHHSAAM</sequence>
<proteinExistence type="predicted"/>
<dbReference type="EMBL" id="BLLS01000254">
    <property type="protein sequence ID" value="GFH88581.1"/>
    <property type="molecule type" value="Genomic_DNA"/>
</dbReference>
<evidence type="ECO:0000313" key="2">
    <source>
        <dbReference type="Proteomes" id="UP000491181"/>
    </source>
</evidence>
<gene>
    <name evidence="1" type="ORF">IMSAGC001_04024</name>
</gene>
<comment type="caution">
    <text evidence="1">The sequence shown here is derived from an EMBL/GenBank/DDBJ whole genome shotgun (WGS) entry which is preliminary data.</text>
</comment>
<evidence type="ECO:0000313" key="1">
    <source>
        <dbReference type="EMBL" id="GFH88581.1"/>
    </source>
</evidence>
<reference evidence="1 2" key="1">
    <citation type="journal article" date="2020" name="Microbiome">
        <title>Single-cell genomics of uncultured bacteria reveals dietary fiber responders in the mouse gut microbiota.</title>
        <authorList>
            <person name="Chijiiwa R."/>
            <person name="Hosokawa M."/>
            <person name="Kogawa M."/>
            <person name="Nishikawa Y."/>
            <person name="Ide K."/>
            <person name="Sakanashi C."/>
            <person name="Takahashi K."/>
            <person name="Takeyama H."/>
        </authorList>
    </citation>
    <scope>NUCLEOTIDE SEQUENCE [LARGE SCALE GENOMIC DNA]</scope>
    <source>
        <strain evidence="1">IMSAGC_001</strain>
    </source>
</reference>
<dbReference type="Proteomes" id="UP000491181">
    <property type="component" value="Unassembled WGS sequence"/>
</dbReference>
<name>A0A7J0A9G8_9BACE</name>
<accession>A0A7J0A9G8</accession>
<dbReference type="AlphaFoldDB" id="A0A7J0A9G8"/>
<organism evidence="1 2">
    <name type="scientific">Bacteroides acidifaciens</name>
    <dbReference type="NCBI Taxonomy" id="85831"/>
    <lineage>
        <taxon>Bacteria</taxon>
        <taxon>Pseudomonadati</taxon>
        <taxon>Bacteroidota</taxon>
        <taxon>Bacteroidia</taxon>
        <taxon>Bacteroidales</taxon>
        <taxon>Bacteroidaceae</taxon>
        <taxon>Bacteroides</taxon>
    </lineage>
</organism>